<dbReference type="GO" id="GO:0016787">
    <property type="term" value="F:hydrolase activity"/>
    <property type="evidence" value="ECO:0007669"/>
    <property type="project" value="UniProtKB-KW"/>
</dbReference>
<dbReference type="InterPro" id="IPR000073">
    <property type="entry name" value="AB_hydrolase_1"/>
</dbReference>
<reference evidence="2" key="1">
    <citation type="submission" date="2023-06" db="EMBL/GenBank/DDBJ databases">
        <title>SYSU T00b26.</title>
        <authorList>
            <person name="Gao L."/>
            <person name="Fang B.-Z."/>
            <person name="Li W.-J."/>
        </authorList>
    </citation>
    <scope>NUCLEOTIDE SEQUENCE</scope>
    <source>
        <strain evidence="2">SYSU T00b26</strain>
    </source>
</reference>
<accession>A0ABT8G2K1</accession>
<dbReference type="EMBL" id="JAUHPV010000006">
    <property type="protein sequence ID" value="MDN4473368.1"/>
    <property type="molecule type" value="Genomic_DNA"/>
</dbReference>
<sequence length="286" mass="30142">MAMERRILDVDGHSVGWYDTGETDGPVVLWHHGTPNIGEPPEPLFALADELGVRFLGLDRPGYGGSDDVGTRSVSDVAALAAAVADAAGVERFAVMGQSGGGPHALACASLLPARVFAAVSIAGLAPLVTPEGDPSGLGDDWWEGMYGVGVEELAAALKGGEALEELLAADEWDPEMFTPRDHEVLQGDWKWFQRIAAAGTEKGIGGLVADDLAYVAPWGFSVTDIRVPALVVQGGEDRVVPAQHGGWLAKTIPAAELWERPEDGHLSVMESSFDALRWIADIAEG</sequence>
<keyword evidence="2" id="KW-0378">Hydrolase</keyword>
<proteinExistence type="predicted"/>
<dbReference type="Proteomes" id="UP001172738">
    <property type="component" value="Unassembled WGS sequence"/>
</dbReference>
<organism evidence="2 3">
    <name type="scientific">Demequina zhanjiangensis</name>
    <dbReference type="NCBI Taxonomy" id="3051659"/>
    <lineage>
        <taxon>Bacteria</taxon>
        <taxon>Bacillati</taxon>
        <taxon>Actinomycetota</taxon>
        <taxon>Actinomycetes</taxon>
        <taxon>Micrococcales</taxon>
        <taxon>Demequinaceae</taxon>
        <taxon>Demequina</taxon>
    </lineage>
</organism>
<dbReference type="PANTHER" id="PTHR45763">
    <property type="entry name" value="HYDROLASE, ALPHA/BETA FOLD FAMILY PROTEIN, EXPRESSED-RELATED"/>
    <property type="match status" value="1"/>
</dbReference>
<dbReference type="PANTHER" id="PTHR45763:SF46">
    <property type="entry name" value="AB HYDROLASE-1 DOMAIN-CONTAINING PROTEIN"/>
    <property type="match status" value="1"/>
</dbReference>
<evidence type="ECO:0000313" key="2">
    <source>
        <dbReference type="EMBL" id="MDN4473368.1"/>
    </source>
</evidence>
<keyword evidence="3" id="KW-1185">Reference proteome</keyword>
<dbReference type="InterPro" id="IPR029058">
    <property type="entry name" value="AB_hydrolase_fold"/>
</dbReference>
<evidence type="ECO:0000259" key="1">
    <source>
        <dbReference type="Pfam" id="PF00561"/>
    </source>
</evidence>
<protein>
    <submittedName>
        <fullName evidence="2">Alpha/beta hydrolase</fullName>
    </submittedName>
</protein>
<dbReference type="RefSeq" id="WP_301128839.1">
    <property type="nucleotide sequence ID" value="NZ_JAUHPV010000006.1"/>
</dbReference>
<evidence type="ECO:0000313" key="3">
    <source>
        <dbReference type="Proteomes" id="UP001172738"/>
    </source>
</evidence>
<gene>
    <name evidence="2" type="ORF">QQX04_10230</name>
</gene>
<comment type="caution">
    <text evidence="2">The sequence shown here is derived from an EMBL/GenBank/DDBJ whole genome shotgun (WGS) entry which is preliminary data.</text>
</comment>
<dbReference type="SUPFAM" id="SSF53474">
    <property type="entry name" value="alpha/beta-Hydrolases"/>
    <property type="match status" value="1"/>
</dbReference>
<feature type="domain" description="AB hydrolase-1" evidence="1">
    <location>
        <begin position="26"/>
        <end position="271"/>
    </location>
</feature>
<name>A0ABT8G2K1_9MICO</name>
<dbReference type="Gene3D" id="3.40.50.1820">
    <property type="entry name" value="alpha/beta hydrolase"/>
    <property type="match status" value="1"/>
</dbReference>
<dbReference type="Pfam" id="PF00561">
    <property type="entry name" value="Abhydrolase_1"/>
    <property type="match status" value="1"/>
</dbReference>